<evidence type="ECO:0000313" key="7">
    <source>
        <dbReference type="Proteomes" id="UP000315369"/>
    </source>
</evidence>
<evidence type="ECO:0000256" key="4">
    <source>
        <dbReference type="ARBA" id="ARBA00023163"/>
    </source>
</evidence>
<name>A0A540X4M9_9BACT</name>
<comment type="caution">
    <text evidence="6">The sequence shown here is derived from an EMBL/GenBank/DDBJ whole genome shotgun (WGS) entry which is preliminary data.</text>
</comment>
<dbReference type="Pfam" id="PF00126">
    <property type="entry name" value="HTH_1"/>
    <property type="match status" value="1"/>
</dbReference>
<comment type="similarity">
    <text evidence="1">Belongs to the LysR transcriptional regulatory family.</text>
</comment>
<dbReference type="GO" id="GO:0003700">
    <property type="term" value="F:DNA-binding transcription factor activity"/>
    <property type="evidence" value="ECO:0007669"/>
    <property type="project" value="InterPro"/>
</dbReference>
<keyword evidence="2" id="KW-0805">Transcription regulation</keyword>
<evidence type="ECO:0000256" key="3">
    <source>
        <dbReference type="ARBA" id="ARBA00023125"/>
    </source>
</evidence>
<dbReference type="Gene3D" id="3.40.190.290">
    <property type="match status" value="1"/>
</dbReference>
<gene>
    <name evidence="6" type="ORF">FJV41_09305</name>
</gene>
<reference evidence="6 7" key="1">
    <citation type="submission" date="2019-06" db="EMBL/GenBank/DDBJ databases">
        <authorList>
            <person name="Livingstone P."/>
            <person name="Whitworth D."/>
        </authorList>
    </citation>
    <scope>NUCLEOTIDE SEQUENCE [LARGE SCALE GENOMIC DNA]</scope>
    <source>
        <strain evidence="6 7">AM401</strain>
    </source>
</reference>
<keyword evidence="7" id="KW-1185">Reference proteome</keyword>
<sequence>MSLPSLSNIDAFVRAVEDGNFTQAARRLHITASAVSRRIARLEEELGVRLFQRTTRALRLTDDGRDFYARCQHILAELGEAKESLARSRNRPTGRLRVEVPQVIGQLVLTPALPRFLQAYPGIELHLTMRDEVVDPITEGADVLIRMGPLTDSRLVARSLAMTRMVAVAAPDYLKQHGTPAMPSDLSHHQCLGFLRQGVVGEWRFKGPEGITRVAPRGAFHVSQGATLRDAAAMGLGIAWMMDFMVTRELATGALVTVLDTYAGEERPIYLLHPPGRHLPSRVRVFLDFVKTLFAHSRAAHSESSAP</sequence>
<dbReference type="CDD" id="cd08422">
    <property type="entry name" value="PBP2_CrgA_like"/>
    <property type="match status" value="1"/>
</dbReference>
<dbReference type="PANTHER" id="PTHR30537">
    <property type="entry name" value="HTH-TYPE TRANSCRIPTIONAL REGULATOR"/>
    <property type="match status" value="1"/>
</dbReference>
<protein>
    <submittedName>
        <fullName evidence="6">LysR family transcriptional regulator</fullName>
    </submittedName>
</protein>
<dbReference type="FunFam" id="1.10.10.10:FF:000001">
    <property type="entry name" value="LysR family transcriptional regulator"/>
    <property type="match status" value="1"/>
</dbReference>
<dbReference type="EMBL" id="VIFM01000027">
    <property type="protein sequence ID" value="TQF16205.1"/>
    <property type="molecule type" value="Genomic_DNA"/>
</dbReference>
<dbReference type="AlphaFoldDB" id="A0A540X4M9"/>
<accession>A0A540X4M9</accession>
<dbReference type="InterPro" id="IPR058163">
    <property type="entry name" value="LysR-type_TF_proteobact-type"/>
</dbReference>
<dbReference type="RefSeq" id="WP_141642079.1">
    <property type="nucleotide sequence ID" value="NZ_VIFM01000027.1"/>
</dbReference>
<keyword evidence="4" id="KW-0804">Transcription</keyword>
<dbReference type="SUPFAM" id="SSF53850">
    <property type="entry name" value="Periplasmic binding protein-like II"/>
    <property type="match status" value="1"/>
</dbReference>
<dbReference type="SUPFAM" id="SSF46785">
    <property type="entry name" value="Winged helix' DNA-binding domain"/>
    <property type="match status" value="1"/>
</dbReference>
<dbReference type="Proteomes" id="UP000315369">
    <property type="component" value="Unassembled WGS sequence"/>
</dbReference>
<feature type="domain" description="HTH lysR-type" evidence="5">
    <location>
        <begin position="1"/>
        <end position="61"/>
    </location>
</feature>
<dbReference type="GO" id="GO:0003677">
    <property type="term" value="F:DNA binding"/>
    <property type="evidence" value="ECO:0007669"/>
    <property type="project" value="UniProtKB-KW"/>
</dbReference>
<dbReference type="InterPro" id="IPR036388">
    <property type="entry name" value="WH-like_DNA-bd_sf"/>
</dbReference>
<dbReference type="Gene3D" id="1.10.10.10">
    <property type="entry name" value="Winged helix-like DNA-binding domain superfamily/Winged helix DNA-binding domain"/>
    <property type="match status" value="1"/>
</dbReference>
<dbReference type="PRINTS" id="PR00039">
    <property type="entry name" value="HTHLYSR"/>
</dbReference>
<dbReference type="InterPro" id="IPR000847">
    <property type="entry name" value="LysR_HTH_N"/>
</dbReference>
<evidence type="ECO:0000256" key="1">
    <source>
        <dbReference type="ARBA" id="ARBA00009437"/>
    </source>
</evidence>
<evidence type="ECO:0000259" key="5">
    <source>
        <dbReference type="PROSITE" id="PS50931"/>
    </source>
</evidence>
<dbReference type="PANTHER" id="PTHR30537:SF5">
    <property type="entry name" value="HTH-TYPE TRANSCRIPTIONAL ACTIVATOR TTDR-RELATED"/>
    <property type="match status" value="1"/>
</dbReference>
<dbReference type="PROSITE" id="PS50931">
    <property type="entry name" value="HTH_LYSR"/>
    <property type="match status" value="1"/>
</dbReference>
<proteinExistence type="inferred from homology"/>
<evidence type="ECO:0000313" key="6">
    <source>
        <dbReference type="EMBL" id="TQF16205.1"/>
    </source>
</evidence>
<organism evidence="6 7">
    <name type="scientific">Myxococcus llanfairpwllgwyngyllgogerychwyrndrobwllllantysiliogogogochensis</name>
    <dbReference type="NCBI Taxonomy" id="2590453"/>
    <lineage>
        <taxon>Bacteria</taxon>
        <taxon>Pseudomonadati</taxon>
        <taxon>Myxococcota</taxon>
        <taxon>Myxococcia</taxon>
        <taxon>Myxococcales</taxon>
        <taxon>Cystobacterineae</taxon>
        <taxon>Myxococcaceae</taxon>
        <taxon>Myxococcus</taxon>
    </lineage>
</organism>
<evidence type="ECO:0000256" key="2">
    <source>
        <dbReference type="ARBA" id="ARBA00023015"/>
    </source>
</evidence>
<keyword evidence="3" id="KW-0238">DNA-binding</keyword>
<dbReference type="Pfam" id="PF03466">
    <property type="entry name" value="LysR_substrate"/>
    <property type="match status" value="1"/>
</dbReference>
<dbReference type="InterPro" id="IPR005119">
    <property type="entry name" value="LysR_subst-bd"/>
</dbReference>
<dbReference type="InterPro" id="IPR036390">
    <property type="entry name" value="WH_DNA-bd_sf"/>
</dbReference>
<dbReference type="OrthoDB" id="5416547at2"/>
<dbReference type="FunFam" id="3.40.190.290:FF:000001">
    <property type="entry name" value="Transcriptional regulator, LysR family"/>
    <property type="match status" value="1"/>
</dbReference>